<evidence type="ECO:0000313" key="2">
    <source>
        <dbReference type="Proteomes" id="UP000308886"/>
    </source>
</evidence>
<protein>
    <submittedName>
        <fullName evidence="1">Uncharacterized protein</fullName>
    </submittedName>
</protein>
<dbReference type="EMBL" id="SRZC01000023">
    <property type="protein sequence ID" value="TGX80676.1"/>
    <property type="molecule type" value="Genomic_DNA"/>
</dbReference>
<organism evidence="1 2">
    <name type="scientific">Palleniella muris</name>
    <dbReference type="NCBI Taxonomy" id="3038145"/>
    <lineage>
        <taxon>Bacteria</taxon>
        <taxon>Pseudomonadati</taxon>
        <taxon>Bacteroidota</taxon>
        <taxon>Bacteroidia</taxon>
        <taxon>Bacteroidales</taxon>
        <taxon>Prevotellaceae</taxon>
        <taxon>Palleniella</taxon>
    </lineage>
</organism>
<sequence length="80" mass="9237">MLRDTKNSRVVHIQKSTILLSDRLRFSAYHHLCQRVCGQHIEMLLTHLLSCHYSIPNGQQLLLGNQVTTFLNNYTPCDIS</sequence>
<proteinExistence type="predicted"/>
<evidence type="ECO:0000313" key="1">
    <source>
        <dbReference type="EMBL" id="TGX80676.1"/>
    </source>
</evidence>
<accession>A0AC61QMZ6</accession>
<dbReference type="Proteomes" id="UP000308886">
    <property type="component" value="Unassembled WGS sequence"/>
</dbReference>
<comment type="caution">
    <text evidence="1">The sequence shown here is derived from an EMBL/GenBank/DDBJ whole genome shotgun (WGS) entry which is preliminary data.</text>
</comment>
<reference evidence="1" key="1">
    <citation type="submission" date="2019-04" db="EMBL/GenBank/DDBJ databases">
        <title>Microbes associate with the intestines of laboratory mice.</title>
        <authorList>
            <person name="Navarre W."/>
            <person name="Wong E."/>
            <person name="Huang K."/>
            <person name="Tropini C."/>
            <person name="Ng K."/>
            <person name="Yu B."/>
        </authorList>
    </citation>
    <scope>NUCLEOTIDE SEQUENCE</scope>
    <source>
        <strain evidence="1">NM73_A23</strain>
    </source>
</reference>
<keyword evidence="2" id="KW-1185">Reference proteome</keyword>
<name>A0AC61QMZ6_9BACT</name>
<gene>
    <name evidence="1" type="ORF">E5358_12180</name>
</gene>